<feature type="domain" description="HTH lysR-type" evidence="5">
    <location>
        <begin position="1"/>
        <end position="58"/>
    </location>
</feature>
<dbReference type="InterPro" id="IPR000847">
    <property type="entry name" value="LysR_HTH_N"/>
</dbReference>
<evidence type="ECO:0000313" key="7">
    <source>
        <dbReference type="Proteomes" id="UP001528672"/>
    </source>
</evidence>
<dbReference type="InterPro" id="IPR036388">
    <property type="entry name" value="WH-like_DNA-bd_sf"/>
</dbReference>
<organism evidence="6 7">
    <name type="scientific">Curvibacter microcysteis</name>
    <dbReference type="NCBI Taxonomy" id="3026419"/>
    <lineage>
        <taxon>Bacteria</taxon>
        <taxon>Pseudomonadati</taxon>
        <taxon>Pseudomonadota</taxon>
        <taxon>Betaproteobacteria</taxon>
        <taxon>Burkholderiales</taxon>
        <taxon>Comamonadaceae</taxon>
        <taxon>Curvibacter</taxon>
    </lineage>
</organism>
<proteinExistence type="inferred from homology"/>
<dbReference type="Pfam" id="PF00126">
    <property type="entry name" value="HTH_1"/>
    <property type="match status" value="1"/>
</dbReference>
<evidence type="ECO:0000313" key="6">
    <source>
        <dbReference type="EMBL" id="MDD0813915.1"/>
    </source>
</evidence>
<dbReference type="InterPro" id="IPR005119">
    <property type="entry name" value="LysR_subst-bd"/>
</dbReference>
<name>A0ABT5MFG6_9BURK</name>
<dbReference type="Gene3D" id="3.40.190.290">
    <property type="match status" value="1"/>
</dbReference>
<dbReference type="RefSeq" id="WP_273925637.1">
    <property type="nucleotide sequence ID" value="NZ_JAQSIN010000004.1"/>
</dbReference>
<dbReference type="PROSITE" id="PS50931">
    <property type="entry name" value="HTH_LYSR"/>
    <property type="match status" value="1"/>
</dbReference>
<dbReference type="PANTHER" id="PTHR30427">
    <property type="entry name" value="TRANSCRIPTIONAL ACTIVATOR PROTEIN LYSR"/>
    <property type="match status" value="1"/>
</dbReference>
<comment type="caution">
    <text evidence="6">The sequence shown here is derived from an EMBL/GenBank/DDBJ whole genome shotgun (WGS) entry which is preliminary data.</text>
</comment>
<keyword evidence="7" id="KW-1185">Reference proteome</keyword>
<accession>A0ABT5MFG6</accession>
<dbReference type="EMBL" id="JAQSIO010000001">
    <property type="protein sequence ID" value="MDD0813915.1"/>
    <property type="molecule type" value="Genomic_DNA"/>
</dbReference>
<dbReference type="Proteomes" id="UP001528672">
    <property type="component" value="Unassembled WGS sequence"/>
</dbReference>
<sequence length="304" mass="32522">MRLRHIEVFNAIMLTGSVSAAARLINVTQPAVSRTLQHAEIQLGFALFQRAKGRLTPTTEALTLFPHIERLFAQLDEVQRLATSLRGGHVAGELRIVTVLALSYEVLPRALARFKKKHPDIVVSVEALHSPQIVSTLMLQEADVGFVFSALAHPSLTSEHLADSAMVCVVPKGLLPARQLKAGRLSLSDLASVPVINLDARDPVGTRLSQACREAGVGLNSYVTVQTYHAALAMAHHGLGVALVDGCTAVSADRSKVDVLALEPRIAVPVQALRLADKPGSVLVRAITQAIQREIQQVVAGVPA</sequence>
<evidence type="ECO:0000256" key="3">
    <source>
        <dbReference type="ARBA" id="ARBA00023125"/>
    </source>
</evidence>
<dbReference type="InterPro" id="IPR036390">
    <property type="entry name" value="WH_DNA-bd_sf"/>
</dbReference>
<keyword evidence="2" id="KW-0805">Transcription regulation</keyword>
<dbReference type="PRINTS" id="PR00039">
    <property type="entry name" value="HTHLYSR"/>
</dbReference>
<evidence type="ECO:0000259" key="5">
    <source>
        <dbReference type="PROSITE" id="PS50931"/>
    </source>
</evidence>
<gene>
    <name evidence="6" type="ORF">PSQ39_04660</name>
</gene>
<keyword evidence="4" id="KW-0804">Transcription</keyword>
<dbReference type="Gene3D" id="1.10.10.10">
    <property type="entry name" value="Winged helix-like DNA-binding domain superfamily/Winged helix DNA-binding domain"/>
    <property type="match status" value="1"/>
</dbReference>
<evidence type="ECO:0000256" key="4">
    <source>
        <dbReference type="ARBA" id="ARBA00023163"/>
    </source>
</evidence>
<evidence type="ECO:0000256" key="2">
    <source>
        <dbReference type="ARBA" id="ARBA00023015"/>
    </source>
</evidence>
<dbReference type="SUPFAM" id="SSF53850">
    <property type="entry name" value="Periplasmic binding protein-like II"/>
    <property type="match status" value="1"/>
</dbReference>
<evidence type="ECO:0000256" key="1">
    <source>
        <dbReference type="ARBA" id="ARBA00009437"/>
    </source>
</evidence>
<comment type="similarity">
    <text evidence="1">Belongs to the LysR transcriptional regulatory family.</text>
</comment>
<protein>
    <submittedName>
        <fullName evidence="6">LysR substrate-binding domain-containing protein</fullName>
    </submittedName>
</protein>
<keyword evidence="3" id="KW-0238">DNA-binding</keyword>
<dbReference type="PANTHER" id="PTHR30427:SF1">
    <property type="entry name" value="TRANSCRIPTIONAL ACTIVATOR PROTEIN LYSR"/>
    <property type="match status" value="1"/>
</dbReference>
<dbReference type="Pfam" id="PF03466">
    <property type="entry name" value="LysR_substrate"/>
    <property type="match status" value="1"/>
</dbReference>
<dbReference type="SUPFAM" id="SSF46785">
    <property type="entry name" value="Winged helix' DNA-binding domain"/>
    <property type="match status" value="1"/>
</dbReference>
<reference evidence="6 7" key="1">
    <citation type="submission" date="2023-02" db="EMBL/GenBank/DDBJ databases">
        <title>Bacterial whole genome sequence for Curvibacter sp. HBC28.</title>
        <authorList>
            <person name="Le V."/>
            <person name="Ko S.-R."/>
            <person name="Ahn C.-Y."/>
            <person name="Oh H.-M."/>
        </authorList>
    </citation>
    <scope>NUCLEOTIDE SEQUENCE [LARGE SCALE GENOMIC DNA]</scope>
    <source>
        <strain evidence="6 7">HBC28</strain>
    </source>
</reference>